<evidence type="ECO:0000313" key="6">
    <source>
        <dbReference type="Proteomes" id="UP000317650"/>
    </source>
</evidence>
<organism evidence="5 6">
    <name type="scientific">Musa balbisiana</name>
    <name type="common">Banana</name>
    <dbReference type="NCBI Taxonomy" id="52838"/>
    <lineage>
        <taxon>Eukaryota</taxon>
        <taxon>Viridiplantae</taxon>
        <taxon>Streptophyta</taxon>
        <taxon>Embryophyta</taxon>
        <taxon>Tracheophyta</taxon>
        <taxon>Spermatophyta</taxon>
        <taxon>Magnoliopsida</taxon>
        <taxon>Liliopsida</taxon>
        <taxon>Zingiberales</taxon>
        <taxon>Musaceae</taxon>
        <taxon>Musa</taxon>
    </lineage>
</organism>
<gene>
    <name evidence="5" type="ORF">C4D60_Mb03t14740</name>
</gene>
<evidence type="ECO:0000313" key="5">
    <source>
        <dbReference type="EMBL" id="THU58481.1"/>
    </source>
</evidence>
<feature type="region of interest" description="Disordered" evidence="2">
    <location>
        <begin position="149"/>
        <end position="194"/>
    </location>
</feature>
<keyword evidence="3" id="KW-0732">Signal</keyword>
<sequence length="683" mass="73125">MVRALLGMRQGSVLAVVAACAAKGQLLQNEGRGWPEGSRAVDEKAAVAGSSGGRWPECNDGARAAGDAGNGGAAVKKEAAVVARLGAASPTIAEEGSAASSAGGGEGGVGGVTVGNKGNRGLEAAAAVEVTGACGSRGTGGCFVSIAPQKQQRRQIARPKLQPREGSDGRAARAASPMVEAKMGGPLAGKRGPRPFSLERDAGSEEAKSLARAAVVAAGWAEATAVVVYAFEAGLRLPLHPVISSCVSWWRVSLSQIAPNSWRYLVAFLGECHYAGITPTRSLFLSCFHLSKGSGGYYLSTRPGFQGWSFGLRWAARVIDNTTPALNDKERKDLRRLKEILPSSQVIQKMTEVWLVEVGLSPTPRGMLAVGSVWALKVVFLAKAGIKRKSDTSTAQPEEGTTKHVRRNRRRDLVPSEAGPSREAAGKAPQEPSIRDLCCLPTRAPGETYQAQAVGGLPEGQPSDPLVARWEGLICGNRVWADGEAAAMFTQGRLHPDMARELYVLPSDVLLSKSAKSLLWGHHYAAALMDWAHDAGRALSVLIDRNVELRRKIEEAAEQHASDLEAEGTRLKSEAKVTEEKNKDLQAFLRTTQTEVRLANKERPEKDKKLIEDYKESSGFQLGLVRSGQVTYEYRYRIALAHFKARHPGLEVEENPFGSCPEDSSVDMPDDVPFDDSLEAPKE</sequence>
<dbReference type="InterPro" id="IPR007321">
    <property type="entry name" value="Transposase_28"/>
</dbReference>
<proteinExistence type="predicted"/>
<feature type="compositionally biased region" description="Acidic residues" evidence="2">
    <location>
        <begin position="664"/>
        <end position="683"/>
    </location>
</feature>
<keyword evidence="1" id="KW-0175">Coiled coil</keyword>
<reference evidence="5 6" key="1">
    <citation type="journal article" date="2019" name="Nat. Plants">
        <title>Genome sequencing of Musa balbisiana reveals subgenome evolution and function divergence in polyploid bananas.</title>
        <authorList>
            <person name="Yao X."/>
        </authorList>
    </citation>
    <scope>NUCLEOTIDE SEQUENCE [LARGE SCALE GENOMIC DNA]</scope>
    <source>
        <strain evidence="6">cv. DH-PKW</strain>
        <tissue evidence="5">Leaves</tissue>
    </source>
</reference>
<dbReference type="Pfam" id="PF04195">
    <property type="entry name" value="Transposase_28"/>
    <property type="match status" value="1"/>
</dbReference>
<accession>A0A4S8JA11</accession>
<comment type="caution">
    <text evidence="5">The sequence shown here is derived from an EMBL/GenBank/DDBJ whole genome shotgun (WGS) entry which is preliminary data.</text>
</comment>
<dbReference type="EMBL" id="PYDT01000006">
    <property type="protein sequence ID" value="THU58481.1"/>
    <property type="molecule type" value="Genomic_DNA"/>
</dbReference>
<evidence type="ECO:0000256" key="2">
    <source>
        <dbReference type="SAM" id="MobiDB-lite"/>
    </source>
</evidence>
<evidence type="ECO:0000256" key="3">
    <source>
        <dbReference type="SAM" id="SignalP"/>
    </source>
</evidence>
<feature type="signal peptide" evidence="3">
    <location>
        <begin position="1"/>
        <end position="15"/>
    </location>
</feature>
<evidence type="ECO:0000256" key="1">
    <source>
        <dbReference type="SAM" id="Coils"/>
    </source>
</evidence>
<feature type="chain" id="PRO_5020679045" description="Transposase (putative) gypsy type domain-containing protein" evidence="3">
    <location>
        <begin position="16"/>
        <end position="683"/>
    </location>
</feature>
<dbReference type="PROSITE" id="PS51257">
    <property type="entry name" value="PROKAR_LIPOPROTEIN"/>
    <property type="match status" value="1"/>
</dbReference>
<feature type="region of interest" description="Disordered" evidence="2">
    <location>
        <begin position="389"/>
        <end position="432"/>
    </location>
</feature>
<feature type="region of interest" description="Disordered" evidence="2">
    <location>
        <begin position="650"/>
        <end position="683"/>
    </location>
</feature>
<name>A0A4S8JA11_MUSBA</name>
<feature type="compositionally biased region" description="Basic and acidic residues" evidence="2">
    <location>
        <begin position="162"/>
        <end position="171"/>
    </location>
</feature>
<protein>
    <recommendedName>
        <fullName evidence="4">Transposase (putative) gypsy type domain-containing protein</fullName>
    </recommendedName>
</protein>
<dbReference type="AlphaFoldDB" id="A0A4S8JA11"/>
<feature type="coiled-coil region" evidence="1">
    <location>
        <begin position="539"/>
        <end position="581"/>
    </location>
</feature>
<feature type="domain" description="Transposase (putative) gypsy type" evidence="4">
    <location>
        <begin position="227"/>
        <end position="290"/>
    </location>
</feature>
<keyword evidence="6" id="KW-1185">Reference proteome</keyword>
<dbReference type="Proteomes" id="UP000317650">
    <property type="component" value="Chromosome 3"/>
</dbReference>
<evidence type="ECO:0000259" key="4">
    <source>
        <dbReference type="Pfam" id="PF04195"/>
    </source>
</evidence>